<dbReference type="SUPFAM" id="SSF51182">
    <property type="entry name" value="RmlC-like cupins"/>
    <property type="match status" value="1"/>
</dbReference>
<dbReference type="InterPro" id="IPR021120">
    <property type="entry name" value="KduI/IolB_isomerase"/>
</dbReference>
<name>A0A444QD22_9MICO</name>
<dbReference type="PANTHER" id="PTHR39193">
    <property type="entry name" value="5-DEOXY-GLUCURONATE ISOMERASE"/>
    <property type="match status" value="1"/>
</dbReference>
<evidence type="ECO:0000313" key="2">
    <source>
        <dbReference type="EMBL" id="RWZ64532.1"/>
    </source>
</evidence>
<dbReference type="GO" id="GO:0019310">
    <property type="term" value="P:inositol catabolic process"/>
    <property type="evidence" value="ECO:0007669"/>
    <property type="project" value="InterPro"/>
</dbReference>
<keyword evidence="1 2" id="KW-0413">Isomerase</keyword>
<organism evidence="2 3">
    <name type="scientific">Labedella populi</name>
    <dbReference type="NCBI Taxonomy" id="2498850"/>
    <lineage>
        <taxon>Bacteria</taxon>
        <taxon>Bacillati</taxon>
        <taxon>Actinomycetota</taxon>
        <taxon>Actinomycetes</taxon>
        <taxon>Micrococcales</taxon>
        <taxon>Microbacteriaceae</taxon>
        <taxon>Labedella</taxon>
    </lineage>
</organism>
<dbReference type="PANTHER" id="PTHR39193:SF1">
    <property type="entry name" value="5-DEOXY-GLUCURONATE ISOMERASE"/>
    <property type="match status" value="1"/>
</dbReference>
<dbReference type="InterPro" id="IPR024203">
    <property type="entry name" value="Deoxy-glucuronate_isom_IolB"/>
</dbReference>
<keyword evidence="3" id="KW-1185">Reference proteome</keyword>
<sequence>MSNDEGRWFRRRGELSRDGWESVVDATLPGWSHTGLRVAQLAPGETLALGEAGEERLVVPLFGAIDVMVDGAETREVLSLEGRASVFSGPSDVLYVSSTATIEITATGDSSARVAVASSPTTDVFPTRRIAASETPVELRGGGAASRQVHNFGTPDALDAARFIVCEVVTPAGNWSSYPPHKHDEHVEGTESRLEEIYYFEAAPVSGSGPDVDPDAAFGVFSTYSSPAGDIDINAMVHTGDIALVPFGYHGPAVAAPGYDLYYLNVMAGPDPERAWRITDDPRHAWVRNDWAEQGMDPRLPYPTEGT</sequence>
<dbReference type="EC" id="5.3.1.30" evidence="2"/>
<dbReference type="AlphaFoldDB" id="A0A444QD22"/>
<dbReference type="Proteomes" id="UP000288603">
    <property type="component" value="Unassembled WGS sequence"/>
</dbReference>
<dbReference type="InterPro" id="IPR011051">
    <property type="entry name" value="RmlC_Cupin_sf"/>
</dbReference>
<proteinExistence type="predicted"/>
<reference evidence="2 3" key="1">
    <citation type="submission" date="2018-12" db="EMBL/GenBank/DDBJ databases">
        <authorList>
            <person name="Li F."/>
        </authorList>
    </citation>
    <scope>NUCLEOTIDE SEQUENCE [LARGE SCALE GENOMIC DNA]</scope>
    <source>
        <strain evidence="2 3">8H24J-4-2</strain>
    </source>
</reference>
<dbReference type="GO" id="GO:0008880">
    <property type="term" value="F:glucuronate isomerase activity"/>
    <property type="evidence" value="ECO:0007669"/>
    <property type="project" value="InterPro"/>
</dbReference>
<gene>
    <name evidence="2" type="primary">iolB</name>
    <name evidence="2" type="ORF">ELQ92_07185</name>
</gene>
<dbReference type="PIRSF" id="PIRSF036628">
    <property type="entry name" value="IolB"/>
    <property type="match status" value="1"/>
</dbReference>
<evidence type="ECO:0000256" key="1">
    <source>
        <dbReference type="ARBA" id="ARBA00023235"/>
    </source>
</evidence>
<dbReference type="InterPro" id="IPR014710">
    <property type="entry name" value="RmlC-like_jellyroll"/>
</dbReference>
<evidence type="ECO:0000313" key="3">
    <source>
        <dbReference type="Proteomes" id="UP000288603"/>
    </source>
</evidence>
<dbReference type="OrthoDB" id="9799936at2"/>
<dbReference type="NCBIfam" id="TIGR04378">
    <property type="entry name" value="myo_inos_iolB"/>
    <property type="match status" value="1"/>
</dbReference>
<accession>A0A444QD22</accession>
<dbReference type="EMBL" id="RZNC01000002">
    <property type="protein sequence ID" value="RWZ64532.1"/>
    <property type="molecule type" value="Genomic_DNA"/>
</dbReference>
<dbReference type="GO" id="GO:0102482">
    <property type="term" value="F:5-deoxy-D-glucuronate isomerase activity"/>
    <property type="evidence" value="ECO:0007669"/>
    <property type="project" value="UniProtKB-EC"/>
</dbReference>
<dbReference type="Pfam" id="PF04962">
    <property type="entry name" value="KduI"/>
    <property type="match status" value="1"/>
</dbReference>
<comment type="caution">
    <text evidence="2">The sequence shown here is derived from an EMBL/GenBank/DDBJ whole genome shotgun (WGS) entry which is preliminary data.</text>
</comment>
<dbReference type="Gene3D" id="2.60.120.10">
    <property type="entry name" value="Jelly Rolls"/>
    <property type="match status" value="2"/>
</dbReference>
<protein>
    <submittedName>
        <fullName evidence="2">5-deoxy-glucuronate isomerase</fullName>
        <ecNumber evidence="2">5.3.1.30</ecNumber>
    </submittedName>
</protein>
<dbReference type="RefSeq" id="WP_128498310.1">
    <property type="nucleotide sequence ID" value="NZ_RZNC01000002.1"/>
</dbReference>